<dbReference type="EMBL" id="CP066744">
    <property type="protein sequence ID" value="QQK06975.1"/>
    <property type="molecule type" value="Genomic_DNA"/>
</dbReference>
<evidence type="ECO:0000313" key="1">
    <source>
        <dbReference type="EMBL" id="QQK06975.1"/>
    </source>
</evidence>
<proteinExistence type="predicted"/>
<protein>
    <submittedName>
        <fullName evidence="1">Response regulator transcription factor</fullName>
    </submittedName>
</protein>
<keyword evidence="2" id="KW-1185">Reference proteome</keyword>
<evidence type="ECO:0000313" key="2">
    <source>
        <dbReference type="Proteomes" id="UP000595814"/>
    </source>
</evidence>
<gene>
    <name evidence="1" type="ORF">JFY71_06395</name>
</gene>
<sequence>MKYRILVADDEIELLEVLELYFKRENWEIIKAKDGKEALENFERADLVVLDIMMPEVDGIEVLQEIRKKSLIPVIMLTAKSQDFDKIIGLDLGADDYITKPYNPMEVVARVKAQLRRNYGALKSNKENREVVVGNMKLNKTTGEFFYNKRPIDLTSTEFKILTLFMENINIIFTKEQIFSYVWEDEFMNDENTIMVHISRIRNKIGDSNRNIIKTIKGLGYKMVEEDD</sequence>
<organism evidence="1 2">
    <name type="scientific">Miniphocaeibacter halophilus</name>
    <dbReference type="NCBI Taxonomy" id="2931922"/>
    <lineage>
        <taxon>Bacteria</taxon>
        <taxon>Bacillati</taxon>
        <taxon>Bacillota</taxon>
        <taxon>Tissierellia</taxon>
        <taxon>Tissierellales</taxon>
        <taxon>Peptoniphilaceae</taxon>
        <taxon>Miniphocaeibacter</taxon>
    </lineage>
</organism>
<dbReference type="Proteomes" id="UP000595814">
    <property type="component" value="Chromosome"/>
</dbReference>
<name>A0AC61MQV3_9FIRM</name>
<accession>A0AC61MQV3</accession>
<reference evidence="1 2" key="1">
    <citation type="journal article" date="2022" name="Int. J. Syst. Evol. Microbiol.">
        <title>Miniphocaeibacter halophilus sp. nov., an ammonium-tolerant acetate-producing bacterium isolated from a biogas system.</title>
        <authorList>
            <person name="Schnurer A."/>
            <person name="Singh A."/>
            <person name="Bi S."/>
            <person name="Qiao W."/>
            <person name="Westerholm M."/>
        </authorList>
    </citation>
    <scope>NUCLEOTIDE SEQUENCE [LARGE SCALE GENOMIC DNA]</scope>
    <source>
        <strain evidence="1 2">AMB_01</strain>
    </source>
</reference>